<dbReference type="Gene3D" id="3.40.50.1820">
    <property type="entry name" value="alpha/beta hydrolase"/>
    <property type="match status" value="1"/>
</dbReference>
<reference evidence="2 3" key="1">
    <citation type="submission" date="2019-12" db="EMBL/GenBank/DDBJ databases">
        <title>Genomic-based taxomic classification of the family Erythrobacteraceae.</title>
        <authorList>
            <person name="Xu L."/>
        </authorList>
    </citation>
    <scope>NUCLEOTIDE SEQUENCE [LARGE SCALE GENOMIC DNA]</scope>
    <source>
        <strain evidence="2 3">M0322</strain>
    </source>
</reference>
<dbReference type="Pfam" id="PF00561">
    <property type="entry name" value="Abhydrolase_1"/>
    <property type="match status" value="1"/>
</dbReference>
<feature type="domain" description="AB hydrolase-1" evidence="1">
    <location>
        <begin position="66"/>
        <end position="239"/>
    </location>
</feature>
<evidence type="ECO:0000259" key="1">
    <source>
        <dbReference type="Pfam" id="PF00561"/>
    </source>
</evidence>
<evidence type="ECO:0000313" key="3">
    <source>
        <dbReference type="Proteomes" id="UP000466966"/>
    </source>
</evidence>
<dbReference type="InterPro" id="IPR050228">
    <property type="entry name" value="Carboxylesterase_BioH"/>
</dbReference>
<dbReference type="OrthoDB" id="7820973at2"/>
<dbReference type="PANTHER" id="PTHR43194">
    <property type="entry name" value="HYDROLASE ALPHA/BETA FOLD FAMILY"/>
    <property type="match status" value="1"/>
</dbReference>
<dbReference type="PANTHER" id="PTHR43194:SF4">
    <property type="entry name" value="AB HYDROLASE-1 DOMAIN-CONTAINING PROTEIN"/>
    <property type="match status" value="1"/>
</dbReference>
<dbReference type="SUPFAM" id="SSF53474">
    <property type="entry name" value="alpha/beta-Hydrolases"/>
    <property type="match status" value="1"/>
</dbReference>
<gene>
    <name evidence="2" type="ORF">GRI99_10225</name>
</gene>
<sequence>MSETGRRSYRPADLHAAGQANPLRLAAQGFFWTGGELVDHPQAGKAMRGQQYVEYWIPQELRHPLPIVMIHGGGGQGTDFLGTADGREGWVHWFVRRGWAVYVVDRPQHGRSPFHPAVQGEIAAPGPNIALERLFSRPEAFPDNYPQARLHTQWPGSGTLEDPAFLSFLAGTGPTLADPAQWQKDAQRAGAELLCRIGPAVLLTHSAGGPPGWLIADARPDLVKALVAVEPLGPPFSAISGALPFGITHAPLTFDPPLADGEVLASMDLPSPGPDLVAYKVQAEPARRLPALSRMPVVVVTAEASWMAADNHAIVHFLRQAGASVEHLKLAEHGIHGNGHAIQLEKNSDDVAAVIEGWIARQDL</sequence>
<dbReference type="EMBL" id="WTYV01000003">
    <property type="protein sequence ID" value="MXO72011.1"/>
    <property type="molecule type" value="Genomic_DNA"/>
</dbReference>
<dbReference type="InterPro" id="IPR000073">
    <property type="entry name" value="AB_hydrolase_1"/>
</dbReference>
<dbReference type="GO" id="GO:0016787">
    <property type="term" value="F:hydrolase activity"/>
    <property type="evidence" value="ECO:0007669"/>
    <property type="project" value="UniProtKB-KW"/>
</dbReference>
<keyword evidence="2" id="KW-0378">Hydrolase</keyword>
<keyword evidence="3" id="KW-1185">Reference proteome</keyword>
<dbReference type="RefSeq" id="WP_160771935.1">
    <property type="nucleotide sequence ID" value="NZ_WTYV01000003.1"/>
</dbReference>
<dbReference type="InterPro" id="IPR029058">
    <property type="entry name" value="AB_hydrolase_fold"/>
</dbReference>
<protein>
    <submittedName>
        <fullName evidence="2">Alpha/beta fold hydrolase</fullName>
    </submittedName>
</protein>
<evidence type="ECO:0000313" key="2">
    <source>
        <dbReference type="EMBL" id="MXO72011.1"/>
    </source>
</evidence>
<name>A0A844YZ05_9SPHN</name>
<proteinExistence type="predicted"/>
<dbReference type="Proteomes" id="UP000466966">
    <property type="component" value="Unassembled WGS sequence"/>
</dbReference>
<organism evidence="2 3">
    <name type="scientific">Alteraurantiacibacter buctensis</name>
    <dbReference type="NCBI Taxonomy" id="1503981"/>
    <lineage>
        <taxon>Bacteria</taxon>
        <taxon>Pseudomonadati</taxon>
        <taxon>Pseudomonadota</taxon>
        <taxon>Alphaproteobacteria</taxon>
        <taxon>Sphingomonadales</taxon>
        <taxon>Erythrobacteraceae</taxon>
        <taxon>Alteraurantiacibacter</taxon>
    </lineage>
</organism>
<dbReference type="CDD" id="cd12809">
    <property type="entry name" value="Esterase_713_like-2"/>
    <property type="match status" value="1"/>
</dbReference>
<comment type="caution">
    <text evidence="2">The sequence shown here is derived from an EMBL/GenBank/DDBJ whole genome shotgun (WGS) entry which is preliminary data.</text>
</comment>
<accession>A0A844YZ05</accession>
<dbReference type="AlphaFoldDB" id="A0A844YZ05"/>